<name>A0A9D1MSX1_9PROT</name>
<keyword evidence="7" id="KW-0963">Cytoplasm</keyword>
<dbReference type="PROSITE" id="PS50862">
    <property type="entry name" value="AA_TRNA_LIGASE_II"/>
    <property type="match status" value="1"/>
</dbReference>
<evidence type="ECO:0000256" key="7">
    <source>
        <dbReference type="HAMAP-Rule" id="MF_00044"/>
    </source>
</evidence>
<dbReference type="EMBL" id="DVNO01000036">
    <property type="protein sequence ID" value="HIU65861.1"/>
    <property type="molecule type" value="Genomic_DNA"/>
</dbReference>
<comment type="similarity">
    <text evidence="1 7">Belongs to the class-II aminoacyl-tRNA synthetase family. Type 1 subfamily.</text>
</comment>
<keyword evidence="2 7" id="KW-0436">Ligase</keyword>
<dbReference type="InterPro" id="IPR004115">
    <property type="entry name" value="GAD-like_sf"/>
</dbReference>
<dbReference type="InterPro" id="IPR012340">
    <property type="entry name" value="NA-bd_OB-fold"/>
</dbReference>
<evidence type="ECO:0000256" key="2">
    <source>
        <dbReference type="ARBA" id="ARBA00022598"/>
    </source>
</evidence>
<feature type="binding site" evidence="7">
    <location>
        <position position="223"/>
    </location>
    <ligand>
        <name>L-aspartate</name>
        <dbReference type="ChEBI" id="CHEBI:29991"/>
    </ligand>
</feature>
<comment type="function">
    <text evidence="7">Aspartyl-tRNA synthetase with relaxed tRNA specificity since it is able to aspartylate not only its cognate tRNA(Asp) but also tRNA(Asn). Reaction proceeds in two steps: L-aspartate is first activated by ATP to form Asp-AMP and then transferred to the acceptor end of tRNA(Asp/Asn).</text>
</comment>
<reference evidence="9" key="2">
    <citation type="journal article" date="2021" name="PeerJ">
        <title>Extensive microbial diversity within the chicken gut microbiome revealed by metagenomics and culture.</title>
        <authorList>
            <person name="Gilroy R."/>
            <person name="Ravi A."/>
            <person name="Getino M."/>
            <person name="Pursley I."/>
            <person name="Horton D.L."/>
            <person name="Alikhan N.F."/>
            <person name="Baker D."/>
            <person name="Gharbi K."/>
            <person name="Hall N."/>
            <person name="Watson M."/>
            <person name="Adriaenssens E.M."/>
            <person name="Foster-Nyarko E."/>
            <person name="Jarju S."/>
            <person name="Secka A."/>
            <person name="Antonio M."/>
            <person name="Oren A."/>
            <person name="Chaudhuri R.R."/>
            <person name="La Ragione R."/>
            <person name="Hildebrand F."/>
            <person name="Pallen M.J."/>
        </authorList>
    </citation>
    <scope>NUCLEOTIDE SEQUENCE</scope>
    <source>
        <strain evidence="9">CHK136-897</strain>
    </source>
</reference>
<comment type="subunit">
    <text evidence="7">Homodimer.</text>
</comment>
<feature type="binding site" evidence="7">
    <location>
        <position position="491"/>
    </location>
    <ligand>
        <name>L-aspartate</name>
        <dbReference type="ChEBI" id="CHEBI:29991"/>
    </ligand>
</feature>
<dbReference type="InterPro" id="IPR045864">
    <property type="entry name" value="aa-tRNA-synth_II/BPL/LPL"/>
</dbReference>
<evidence type="ECO:0000313" key="9">
    <source>
        <dbReference type="EMBL" id="HIU65861.1"/>
    </source>
</evidence>
<dbReference type="CDD" id="cd04317">
    <property type="entry name" value="EcAspRS_like_N"/>
    <property type="match status" value="1"/>
</dbReference>
<dbReference type="GO" id="GO:0050560">
    <property type="term" value="F:aspartate-tRNA(Asn) ligase activity"/>
    <property type="evidence" value="ECO:0007669"/>
    <property type="project" value="UniProtKB-EC"/>
</dbReference>
<evidence type="ECO:0000256" key="6">
    <source>
        <dbReference type="ARBA" id="ARBA00023146"/>
    </source>
</evidence>
<dbReference type="Pfam" id="PF01336">
    <property type="entry name" value="tRNA_anti-codon"/>
    <property type="match status" value="1"/>
</dbReference>
<dbReference type="PANTHER" id="PTHR22594:SF5">
    <property type="entry name" value="ASPARTATE--TRNA LIGASE, MITOCHONDRIAL"/>
    <property type="match status" value="1"/>
</dbReference>
<feature type="domain" description="Aminoacyl-transfer RNA synthetases class-II family profile" evidence="8">
    <location>
        <begin position="146"/>
        <end position="557"/>
    </location>
</feature>
<evidence type="ECO:0000256" key="3">
    <source>
        <dbReference type="ARBA" id="ARBA00022741"/>
    </source>
</evidence>
<dbReference type="Gene3D" id="3.30.1360.30">
    <property type="entry name" value="GAD-like domain"/>
    <property type="match status" value="1"/>
</dbReference>
<dbReference type="PRINTS" id="PR01042">
    <property type="entry name" value="TRNASYNTHASP"/>
</dbReference>
<dbReference type="GO" id="GO:0006422">
    <property type="term" value="P:aspartyl-tRNA aminoacylation"/>
    <property type="evidence" value="ECO:0007669"/>
    <property type="project" value="UniProtKB-UniRule"/>
</dbReference>
<dbReference type="InterPro" id="IPR004524">
    <property type="entry name" value="Asp-tRNA-ligase_1"/>
</dbReference>
<dbReference type="Pfam" id="PF02938">
    <property type="entry name" value="GAD"/>
    <property type="match status" value="1"/>
</dbReference>
<dbReference type="NCBIfam" id="TIGR00459">
    <property type="entry name" value="aspS_bact"/>
    <property type="match status" value="1"/>
</dbReference>
<reference evidence="9" key="1">
    <citation type="submission" date="2020-10" db="EMBL/GenBank/DDBJ databases">
        <authorList>
            <person name="Gilroy R."/>
        </authorList>
    </citation>
    <scope>NUCLEOTIDE SEQUENCE</scope>
    <source>
        <strain evidence="9">CHK136-897</strain>
    </source>
</reference>
<feature type="binding site" evidence="7">
    <location>
        <position position="450"/>
    </location>
    <ligand>
        <name>L-aspartate</name>
        <dbReference type="ChEBI" id="CHEBI:29991"/>
    </ligand>
</feature>
<dbReference type="Gene3D" id="2.40.50.140">
    <property type="entry name" value="Nucleic acid-binding proteins"/>
    <property type="match status" value="1"/>
</dbReference>
<feature type="binding site" evidence="7">
    <location>
        <position position="177"/>
    </location>
    <ligand>
        <name>L-aspartate</name>
        <dbReference type="ChEBI" id="CHEBI:29991"/>
    </ligand>
</feature>
<dbReference type="InterPro" id="IPR047089">
    <property type="entry name" value="Asp-tRNA-ligase_1_N"/>
</dbReference>
<keyword evidence="6 7" id="KW-0030">Aminoacyl-tRNA synthetase</keyword>
<dbReference type="GO" id="GO:0005737">
    <property type="term" value="C:cytoplasm"/>
    <property type="evidence" value="ECO:0007669"/>
    <property type="project" value="UniProtKB-SubCell"/>
</dbReference>
<dbReference type="SUPFAM" id="SSF55261">
    <property type="entry name" value="GAD domain-like"/>
    <property type="match status" value="1"/>
</dbReference>
<feature type="binding site" evidence="7">
    <location>
        <begin position="536"/>
        <end position="539"/>
    </location>
    <ligand>
        <name>ATP</name>
        <dbReference type="ChEBI" id="CHEBI:30616"/>
    </ligand>
</feature>
<dbReference type="InterPro" id="IPR004365">
    <property type="entry name" value="NA-bd_OB_tRNA"/>
</dbReference>
<organism evidence="9 10">
    <name type="scientific">Candidatus Enterousia avicola</name>
    <dbReference type="NCBI Taxonomy" id="2840787"/>
    <lineage>
        <taxon>Bacteria</taxon>
        <taxon>Pseudomonadati</taxon>
        <taxon>Pseudomonadota</taxon>
        <taxon>Alphaproteobacteria</taxon>
        <taxon>Candidatus Enterousia</taxon>
    </lineage>
</organism>
<evidence type="ECO:0000256" key="1">
    <source>
        <dbReference type="ARBA" id="ARBA00006303"/>
    </source>
</evidence>
<dbReference type="EC" id="6.1.1.23" evidence="7"/>
<feature type="binding site" evidence="7">
    <location>
        <position position="484"/>
    </location>
    <ligand>
        <name>ATP</name>
        <dbReference type="ChEBI" id="CHEBI:30616"/>
    </ligand>
</feature>
<dbReference type="SUPFAM" id="SSF50249">
    <property type="entry name" value="Nucleic acid-binding proteins"/>
    <property type="match status" value="1"/>
</dbReference>
<dbReference type="Proteomes" id="UP000824142">
    <property type="component" value="Unassembled WGS sequence"/>
</dbReference>
<dbReference type="GO" id="GO:0004815">
    <property type="term" value="F:aspartate-tRNA ligase activity"/>
    <property type="evidence" value="ECO:0007669"/>
    <property type="project" value="UniProtKB-UniRule"/>
</dbReference>
<protein>
    <recommendedName>
        <fullName evidence="7">Aspartate--tRNA(Asp/Asn) ligase</fullName>
        <ecNumber evidence="7">6.1.1.23</ecNumber>
    </recommendedName>
    <alternativeName>
        <fullName evidence="7">Aspartyl-tRNA synthetase</fullName>
        <shortName evidence="7">AspRS</shortName>
    </alternativeName>
    <alternativeName>
        <fullName evidence="7">Non-discriminating aspartyl-tRNA synthetase</fullName>
        <shortName evidence="7">ND-AspRS</shortName>
    </alternativeName>
</protein>
<dbReference type="AlphaFoldDB" id="A0A9D1MSX1"/>
<dbReference type="InterPro" id="IPR029351">
    <property type="entry name" value="GAD_dom"/>
</dbReference>
<dbReference type="GO" id="GO:0005524">
    <property type="term" value="F:ATP binding"/>
    <property type="evidence" value="ECO:0007669"/>
    <property type="project" value="UniProtKB-UniRule"/>
</dbReference>
<dbReference type="PANTHER" id="PTHR22594">
    <property type="entry name" value="ASPARTYL/LYSYL-TRNA SYNTHETASE"/>
    <property type="match status" value="1"/>
</dbReference>
<evidence type="ECO:0000256" key="4">
    <source>
        <dbReference type="ARBA" id="ARBA00022840"/>
    </source>
</evidence>
<feature type="binding site" evidence="7">
    <location>
        <begin position="223"/>
        <end position="225"/>
    </location>
    <ligand>
        <name>ATP</name>
        <dbReference type="ChEBI" id="CHEBI:30616"/>
    </ligand>
</feature>
<dbReference type="GO" id="GO:0003676">
    <property type="term" value="F:nucleic acid binding"/>
    <property type="evidence" value="ECO:0007669"/>
    <property type="project" value="InterPro"/>
</dbReference>
<evidence type="ECO:0000259" key="8">
    <source>
        <dbReference type="PROSITE" id="PS50862"/>
    </source>
</evidence>
<feature type="region of interest" description="Aspartate" evidence="7">
    <location>
        <begin position="201"/>
        <end position="204"/>
    </location>
</feature>
<keyword evidence="3 7" id="KW-0547">Nucleotide-binding</keyword>
<gene>
    <name evidence="7 9" type="primary">aspS</name>
    <name evidence="9" type="ORF">IAC63_04470</name>
</gene>
<sequence length="589" mass="66424">MLSLKSKYRTHTCGELNKSNVGEVVTLSGWVHRKRDHGALLFVDLRDNYGITQCVFDGGDEALEKVRPESVIKITGTVVARAEDAINDKIPTGEIEIKADSWEVLTNADVLPFQVFGDDDSVSEDLRLKYRYLDLRRESLHRNILMRNRMIKFIRDRMWEMGFSEFQTPILTASSPEGARDFIVPSRIHHGMFYALPQAPQQFKQLLQISGFDRYFQIAPCFRDEDLRADRLLEFYQLDLEMSFVDLPDIQAVGNTLMPAIIKEFVPDAKICPDIPHIPFDEAMLKYGSDKPDLRNPIIISDVTEIFRGSDFGIFANAIEQGAVVRAIPAPNSSDKPRSWFDKLGDYAVKELGLGGLGYIVFADEAKGPVAKKLDSERIAKLREISGDKSSLFFICDKEETAAKAAGKLRNKLGEDLGLIDPKEFRLCWIEAFPFFEEDEESPTGLAFTHNPFSFPMATLEELKTKDPLSIKAAQFDMVLNGAEICSGGLRNYNPEVMLRCFEITGYDEEIVKQKFGGMYTAFQYGAPPHGGCAFGLDRLVQIMLAEPNLREVVAFPTNQRGQDLMMGSPSEVTEKQLREVHIQVRKKG</sequence>
<comment type="caution">
    <text evidence="9">The sequence shown here is derived from an EMBL/GenBank/DDBJ whole genome shotgun (WGS) entry which is preliminary data.</text>
</comment>
<dbReference type="NCBIfam" id="NF001750">
    <property type="entry name" value="PRK00476.1"/>
    <property type="match status" value="1"/>
</dbReference>
<accession>A0A9D1MSX1</accession>
<dbReference type="SUPFAM" id="SSF55681">
    <property type="entry name" value="Class II aaRS and biotin synthetases"/>
    <property type="match status" value="1"/>
</dbReference>
<dbReference type="InterPro" id="IPR002312">
    <property type="entry name" value="Asp/Asn-tRNA-synth_IIb"/>
</dbReference>
<keyword evidence="5 7" id="KW-0648">Protein biosynthesis</keyword>
<comment type="caution">
    <text evidence="7">Lacks conserved residue(s) required for the propagation of feature annotation.</text>
</comment>
<comment type="catalytic activity">
    <reaction evidence="7">
        <text>tRNA(Asx) + L-aspartate + ATP = L-aspartyl-tRNA(Asx) + AMP + diphosphate</text>
        <dbReference type="Rhea" id="RHEA:18349"/>
        <dbReference type="Rhea" id="RHEA-COMP:9710"/>
        <dbReference type="Rhea" id="RHEA-COMP:9711"/>
        <dbReference type="ChEBI" id="CHEBI:29991"/>
        <dbReference type="ChEBI" id="CHEBI:30616"/>
        <dbReference type="ChEBI" id="CHEBI:33019"/>
        <dbReference type="ChEBI" id="CHEBI:78442"/>
        <dbReference type="ChEBI" id="CHEBI:78516"/>
        <dbReference type="ChEBI" id="CHEBI:456215"/>
        <dbReference type="EC" id="6.1.1.23"/>
    </reaction>
</comment>
<dbReference type="Pfam" id="PF00152">
    <property type="entry name" value="tRNA-synt_2"/>
    <property type="match status" value="1"/>
</dbReference>
<evidence type="ECO:0000256" key="5">
    <source>
        <dbReference type="ARBA" id="ARBA00022917"/>
    </source>
</evidence>
<evidence type="ECO:0000313" key="10">
    <source>
        <dbReference type="Proteomes" id="UP000824142"/>
    </source>
</evidence>
<dbReference type="Gene3D" id="3.30.930.10">
    <property type="entry name" value="Bira Bifunctional Protein, Domain 2"/>
    <property type="match status" value="1"/>
</dbReference>
<comment type="subcellular location">
    <subcellularLocation>
        <location evidence="7">Cytoplasm</location>
    </subcellularLocation>
</comment>
<feature type="site" description="Important for tRNA non-discrimination" evidence="7">
    <location>
        <position position="37"/>
    </location>
</feature>
<dbReference type="HAMAP" id="MF_00044">
    <property type="entry name" value="Asp_tRNA_synth_type1"/>
    <property type="match status" value="1"/>
</dbReference>
<proteinExistence type="inferred from homology"/>
<dbReference type="InterPro" id="IPR006195">
    <property type="entry name" value="aa-tRNA-synth_II"/>
</dbReference>
<dbReference type="InterPro" id="IPR004364">
    <property type="entry name" value="Aa-tRNA-synt_II"/>
</dbReference>
<keyword evidence="4 7" id="KW-0067">ATP-binding</keyword>